<evidence type="ECO:0000313" key="3">
    <source>
        <dbReference type="EMBL" id="GGJ86174.1"/>
    </source>
</evidence>
<dbReference type="InterPro" id="IPR025400">
    <property type="entry name" value="Lin1244/Lin1753-like_N"/>
</dbReference>
<name>A0A917PNN8_9BACI</name>
<evidence type="ECO:0000259" key="2">
    <source>
        <dbReference type="Pfam" id="PF14297"/>
    </source>
</evidence>
<dbReference type="Proteomes" id="UP000658382">
    <property type="component" value="Unassembled WGS sequence"/>
</dbReference>
<gene>
    <name evidence="3" type="ORF">GCM10007063_05860</name>
</gene>
<dbReference type="RefSeq" id="WP_188631574.1">
    <property type="nucleotide sequence ID" value="NZ_BMNQ01000004.1"/>
</dbReference>
<comment type="caution">
    <text evidence="3">The sequence shown here is derived from an EMBL/GenBank/DDBJ whole genome shotgun (WGS) entry which is preliminary data.</text>
</comment>
<accession>A0A917PNN8</accession>
<dbReference type="AlphaFoldDB" id="A0A917PNN8"/>
<proteinExistence type="predicted"/>
<feature type="domain" description="Lin1244/Lin1753-like N-terminal" evidence="2">
    <location>
        <begin position="11"/>
        <end position="101"/>
    </location>
</feature>
<sequence>MARPTKQGVDYFPLDVYLDDKFKFIEIKYNLEGFAIVIKLMQRIYSQGYWCRWTEDELLLFADEIKADHQLVQSVVNECLNRGIFNKELHDNYNILTSSGIQKRYQEIVRRRKVVDVTEEYLLIDGDLGVNDDINPSSRQHNDSKSTQSKGKESKQKESSSRKYIYDDTHLSMAESFYKKILDNNPNNKKPDFEKWANEIRLMMERDGRNEEQITYLMNWVQQDDFEMSNVMSPDKLRKRFDQLIMKVKNQKSKTPSKEDFDLS</sequence>
<organism evidence="3 4">
    <name type="scientific">Lentibacillus kapialis</name>
    <dbReference type="NCBI Taxonomy" id="340214"/>
    <lineage>
        <taxon>Bacteria</taxon>
        <taxon>Bacillati</taxon>
        <taxon>Bacillota</taxon>
        <taxon>Bacilli</taxon>
        <taxon>Bacillales</taxon>
        <taxon>Bacillaceae</taxon>
        <taxon>Lentibacillus</taxon>
    </lineage>
</organism>
<keyword evidence="4" id="KW-1185">Reference proteome</keyword>
<reference evidence="3" key="2">
    <citation type="submission" date="2020-09" db="EMBL/GenBank/DDBJ databases">
        <authorList>
            <person name="Sun Q."/>
            <person name="Ohkuma M."/>
        </authorList>
    </citation>
    <scope>NUCLEOTIDE SEQUENCE</scope>
    <source>
        <strain evidence="3">JCM 12580</strain>
    </source>
</reference>
<dbReference type="PANTHER" id="PTHR39196:SF1">
    <property type="entry name" value="PRIMOSOME, DNAD SUBUNIT"/>
    <property type="match status" value="1"/>
</dbReference>
<dbReference type="PANTHER" id="PTHR39196">
    <property type="entry name" value="PRIMOSOME, DNAD SUBUNIT"/>
    <property type="match status" value="1"/>
</dbReference>
<evidence type="ECO:0000313" key="4">
    <source>
        <dbReference type="Proteomes" id="UP000658382"/>
    </source>
</evidence>
<evidence type="ECO:0000256" key="1">
    <source>
        <dbReference type="SAM" id="MobiDB-lite"/>
    </source>
</evidence>
<reference evidence="3" key="1">
    <citation type="journal article" date="2014" name="Int. J. Syst. Evol. Microbiol.">
        <title>Complete genome sequence of Corynebacterium casei LMG S-19264T (=DSM 44701T), isolated from a smear-ripened cheese.</title>
        <authorList>
            <consortium name="US DOE Joint Genome Institute (JGI-PGF)"/>
            <person name="Walter F."/>
            <person name="Albersmeier A."/>
            <person name="Kalinowski J."/>
            <person name="Ruckert C."/>
        </authorList>
    </citation>
    <scope>NUCLEOTIDE SEQUENCE</scope>
    <source>
        <strain evidence="3">JCM 12580</strain>
    </source>
</reference>
<dbReference type="EMBL" id="BMNQ01000004">
    <property type="protein sequence ID" value="GGJ86174.1"/>
    <property type="molecule type" value="Genomic_DNA"/>
</dbReference>
<feature type="compositionally biased region" description="Basic and acidic residues" evidence="1">
    <location>
        <begin position="140"/>
        <end position="163"/>
    </location>
</feature>
<protein>
    <recommendedName>
        <fullName evidence="2">Lin1244/Lin1753-like N-terminal domain-containing protein</fullName>
    </recommendedName>
</protein>
<feature type="region of interest" description="Disordered" evidence="1">
    <location>
        <begin position="133"/>
        <end position="163"/>
    </location>
</feature>
<dbReference type="Pfam" id="PF14297">
    <property type="entry name" value="Lin1244_N"/>
    <property type="match status" value="1"/>
</dbReference>